<evidence type="ECO:0000259" key="4">
    <source>
        <dbReference type="PROSITE" id="PS50041"/>
    </source>
</evidence>
<comment type="caution">
    <text evidence="5">The sequence shown here is derived from an EMBL/GenBank/DDBJ whole genome shotgun (WGS) entry which is preliminary data.</text>
</comment>
<dbReference type="PANTHER" id="PTHR22991:SF40">
    <property type="entry name" value="PROTEIN CBG13490"/>
    <property type="match status" value="1"/>
</dbReference>
<dbReference type="CDD" id="cd00037">
    <property type="entry name" value="CLECT"/>
    <property type="match status" value="1"/>
</dbReference>
<dbReference type="Gene3D" id="3.10.100.10">
    <property type="entry name" value="Mannose-Binding Protein A, subunit A"/>
    <property type="match status" value="1"/>
</dbReference>
<evidence type="ECO:0000313" key="6">
    <source>
        <dbReference type="Proteomes" id="UP001328107"/>
    </source>
</evidence>
<dbReference type="AlphaFoldDB" id="A0AAN5CXY0"/>
<dbReference type="EMBL" id="BTRK01000005">
    <property type="protein sequence ID" value="GMR52027.1"/>
    <property type="molecule type" value="Genomic_DNA"/>
</dbReference>
<dbReference type="SUPFAM" id="SSF49854">
    <property type="entry name" value="Spermadhesin, CUB domain"/>
    <property type="match status" value="1"/>
</dbReference>
<evidence type="ECO:0000256" key="1">
    <source>
        <dbReference type="ARBA" id="ARBA00023157"/>
    </source>
</evidence>
<reference evidence="6" key="1">
    <citation type="submission" date="2022-10" db="EMBL/GenBank/DDBJ databases">
        <title>Genome assembly of Pristionchus species.</title>
        <authorList>
            <person name="Yoshida K."/>
            <person name="Sommer R.J."/>
        </authorList>
    </citation>
    <scope>NUCLEOTIDE SEQUENCE [LARGE SCALE GENOMIC DNA]</scope>
    <source>
        <strain evidence="6">RS5460</strain>
    </source>
</reference>
<dbReference type="InterPro" id="IPR016186">
    <property type="entry name" value="C-type_lectin-like/link_sf"/>
</dbReference>
<dbReference type="InterPro" id="IPR035914">
    <property type="entry name" value="Sperma_CUB_dom_sf"/>
</dbReference>
<organism evidence="5 6">
    <name type="scientific">Pristionchus mayeri</name>
    <dbReference type="NCBI Taxonomy" id="1317129"/>
    <lineage>
        <taxon>Eukaryota</taxon>
        <taxon>Metazoa</taxon>
        <taxon>Ecdysozoa</taxon>
        <taxon>Nematoda</taxon>
        <taxon>Chromadorea</taxon>
        <taxon>Rhabditida</taxon>
        <taxon>Rhabditina</taxon>
        <taxon>Diplogasteromorpha</taxon>
        <taxon>Diplogasteroidea</taxon>
        <taxon>Neodiplogasteridae</taxon>
        <taxon>Pristionchus</taxon>
    </lineage>
</organism>
<dbReference type="SUPFAM" id="SSF56436">
    <property type="entry name" value="C-type lectin-like"/>
    <property type="match status" value="1"/>
</dbReference>
<name>A0AAN5CXY0_9BILA</name>
<evidence type="ECO:0000313" key="5">
    <source>
        <dbReference type="EMBL" id="GMR52027.1"/>
    </source>
</evidence>
<dbReference type="InterPro" id="IPR050976">
    <property type="entry name" value="Snaclec"/>
</dbReference>
<evidence type="ECO:0000256" key="2">
    <source>
        <dbReference type="PROSITE-ProRule" id="PRU00059"/>
    </source>
</evidence>
<dbReference type="PROSITE" id="PS50041">
    <property type="entry name" value="C_TYPE_LECTIN_2"/>
    <property type="match status" value="1"/>
</dbReference>
<dbReference type="Proteomes" id="UP001328107">
    <property type="component" value="Unassembled WGS sequence"/>
</dbReference>
<keyword evidence="6" id="KW-1185">Reference proteome</keyword>
<feature type="domain" description="CUB" evidence="3">
    <location>
        <begin position="152"/>
        <end position="251"/>
    </location>
</feature>
<evidence type="ECO:0000259" key="3">
    <source>
        <dbReference type="PROSITE" id="PS01180"/>
    </source>
</evidence>
<dbReference type="InterPro" id="IPR000859">
    <property type="entry name" value="CUB_dom"/>
</dbReference>
<dbReference type="InterPro" id="IPR018378">
    <property type="entry name" value="C-type_lectin_CS"/>
</dbReference>
<protein>
    <recommendedName>
        <fullName evidence="7">CUB domain-containing protein</fullName>
    </recommendedName>
</protein>
<proteinExistence type="predicted"/>
<feature type="non-terminal residue" evidence="5">
    <location>
        <position position="1"/>
    </location>
</feature>
<accession>A0AAN5CXY0</accession>
<evidence type="ECO:0008006" key="7">
    <source>
        <dbReference type="Google" id="ProtNLM"/>
    </source>
</evidence>
<comment type="caution">
    <text evidence="2">Lacks conserved residue(s) required for the propagation of feature annotation.</text>
</comment>
<dbReference type="Gene3D" id="2.60.120.290">
    <property type="entry name" value="Spermadhesin, CUB domain"/>
    <property type="match status" value="1"/>
</dbReference>
<dbReference type="PROSITE" id="PS01180">
    <property type="entry name" value="CUB"/>
    <property type="match status" value="1"/>
</dbReference>
<sequence length="251" mass="27374">VQVYCTTQLQQPTGDGCDTFADDGDDGTCYQVSSNAQTWNEAQTTCRNMGSTMASIHNQQENSFIRRLAVSKGAVNGVFIGANITGKDKTFGWIDGTDWDFDNFYPGFPIASRGDCLAMDTLSNSGEWLNTDCSSKLPVACARQAADPRPTCSTGPWKEGDVIYSPGFPYDASIPCDYFLEVDEGKKVQVEIQLLEANTCCDRLILEDKTLEGNIVANLTGEISGKIYTTDSSNFMRVSWQPNGGVNVRGM</sequence>
<dbReference type="SMART" id="SM00034">
    <property type="entry name" value="CLECT"/>
    <property type="match status" value="1"/>
</dbReference>
<feature type="domain" description="C-type lectin" evidence="4">
    <location>
        <begin position="25"/>
        <end position="142"/>
    </location>
</feature>
<dbReference type="Pfam" id="PF00431">
    <property type="entry name" value="CUB"/>
    <property type="match status" value="1"/>
</dbReference>
<gene>
    <name evidence="5" type="ORF">PMAYCL1PPCAC_22222</name>
</gene>
<dbReference type="InterPro" id="IPR001304">
    <property type="entry name" value="C-type_lectin-like"/>
</dbReference>
<feature type="non-terminal residue" evidence="5">
    <location>
        <position position="251"/>
    </location>
</feature>
<keyword evidence="1" id="KW-1015">Disulfide bond</keyword>
<dbReference type="PROSITE" id="PS00615">
    <property type="entry name" value="C_TYPE_LECTIN_1"/>
    <property type="match status" value="1"/>
</dbReference>
<dbReference type="InterPro" id="IPR016187">
    <property type="entry name" value="CTDL_fold"/>
</dbReference>
<dbReference type="PANTHER" id="PTHR22991">
    <property type="entry name" value="PROTEIN CBG13490"/>
    <property type="match status" value="1"/>
</dbReference>
<dbReference type="Pfam" id="PF00059">
    <property type="entry name" value="Lectin_C"/>
    <property type="match status" value="1"/>
</dbReference>